<dbReference type="PROSITE" id="PS50102">
    <property type="entry name" value="RRM"/>
    <property type="match status" value="1"/>
</dbReference>
<dbReference type="AlphaFoldDB" id="A0ABD3TEZ3"/>
<comment type="caution">
    <text evidence="4">The sequence shown here is derived from an EMBL/GenBank/DDBJ whole genome shotgun (WGS) entry which is preliminary data.</text>
</comment>
<dbReference type="Gene3D" id="3.30.70.330">
    <property type="match status" value="1"/>
</dbReference>
<feature type="compositionally biased region" description="Basic and acidic residues" evidence="2">
    <location>
        <begin position="315"/>
        <end position="332"/>
    </location>
</feature>
<dbReference type="Proteomes" id="UP001634393">
    <property type="component" value="Unassembled WGS sequence"/>
</dbReference>
<protein>
    <recommendedName>
        <fullName evidence="3">RRM domain-containing protein</fullName>
    </recommendedName>
</protein>
<dbReference type="PANTHER" id="PTHR47334:SF2">
    <property type="entry name" value="RNA-BINDING MOTIF PROTEIN 25"/>
    <property type="match status" value="1"/>
</dbReference>
<evidence type="ECO:0000256" key="1">
    <source>
        <dbReference type="PROSITE-ProRule" id="PRU00176"/>
    </source>
</evidence>
<name>A0ABD3TEZ3_9LAMI</name>
<gene>
    <name evidence="4" type="ORF">ACJIZ3_010301</name>
</gene>
<proteinExistence type="predicted"/>
<keyword evidence="1" id="KW-0694">RNA-binding</keyword>
<dbReference type="InterPro" id="IPR035979">
    <property type="entry name" value="RBD_domain_sf"/>
</dbReference>
<dbReference type="InterPro" id="IPR000504">
    <property type="entry name" value="RRM_dom"/>
</dbReference>
<feature type="compositionally biased region" description="Basic and acidic residues" evidence="2">
    <location>
        <begin position="295"/>
        <end position="307"/>
    </location>
</feature>
<feature type="compositionally biased region" description="Basic and acidic residues" evidence="2">
    <location>
        <begin position="191"/>
        <end position="264"/>
    </location>
</feature>
<feature type="region of interest" description="Disordered" evidence="2">
    <location>
        <begin position="134"/>
        <end position="332"/>
    </location>
</feature>
<dbReference type="InterPro" id="IPR034268">
    <property type="entry name" value="RBM25_RRM"/>
</dbReference>
<dbReference type="InterPro" id="IPR053294">
    <property type="entry name" value="RBM_PWI_domain"/>
</dbReference>
<reference evidence="4 5" key="1">
    <citation type="submission" date="2024-12" db="EMBL/GenBank/DDBJ databases">
        <title>The unique morphological basis and parallel evolutionary history of personate flowers in Penstemon.</title>
        <authorList>
            <person name="Depatie T.H."/>
            <person name="Wessinger C.A."/>
        </authorList>
    </citation>
    <scope>NUCLEOTIDE SEQUENCE [LARGE SCALE GENOMIC DNA]</scope>
    <source>
        <strain evidence="4">WTNN_2</strain>
        <tissue evidence="4">Leaf</tissue>
    </source>
</reference>
<dbReference type="Pfam" id="PF00076">
    <property type="entry name" value="RRM_1"/>
    <property type="match status" value="1"/>
</dbReference>
<dbReference type="GO" id="GO:0003723">
    <property type="term" value="F:RNA binding"/>
    <property type="evidence" value="ECO:0007669"/>
    <property type="project" value="UniProtKB-UniRule"/>
</dbReference>
<dbReference type="PANTHER" id="PTHR47334">
    <property type="entry name" value="SPLICING FACTOR PWI DOMAIN-CONTAINING PROTEIN / RNA RECOGNITION MOTIF (RRM)-CONTAINING PROTEIN"/>
    <property type="match status" value="1"/>
</dbReference>
<dbReference type="SMART" id="SM00360">
    <property type="entry name" value="RRM"/>
    <property type="match status" value="1"/>
</dbReference>
<evidence type="ECO:0000259" key="3">
    <source>
        <dbReference type="PROSITE" id="PS50102"/>
    </source>
</evidence>
<dbReference type="CDD" id="cd12446">
    <property type="entry name" value="RRM_RBM25"/>
    <property type="match status" value="1"/>
</dbReference>
<dbReference type="EMBL" id="JBJXBP010000004">
    <property type="protein sequence ID" value="KAL3835565.1"/>
    <property type="molecule type" value="Genomic_DNA"/>
</dbReference>
<feature type="region of interest" description="Disordered" evidence="2">
    <location>
        <begin position="455"/>
        <end position="478"/>
    </location>
</feature>
<organism evidence="4 5">
    <name type="scientific">Penstemon smallii</name>
    <dbReference type="NCBI Taxonomy" id="265156"/>
    <lineage>
        <taxon>Eukaryota</taxon>
        <taxon>Viridiplantae</taxon>
        <taxon>Streptophyta</taxon>
        <taxon>Embryophyta</taxon>
        <taxon>Tracheophyta</taxon>
        <taxon>Spermatophyta</taxon>
        <taxon>Magnoliopsida</taxon>
        <taxon>eudicotyledons</taxon>
        <taxon>Gunneridae</taxon>
        <taxon>Pentapetalae</taxon>
        <taxon>asterids</taxon>
        <taxon>lamiids</taxon>
        <taxon>Lamiales</taxon>
        <taxon>Plantaginaceae</taxon>
        <taxon>Cheloneae</taxon>
        <taxon>Penstemon</taxon>
    </lineage>
</organism>
<feature type="compositionally biased region" description="Low complexity" evidence="2">
    <location>
        <begin position="166"/>
        <end position="176"/>
    </location>
</feature>
<feature type="compositionally biased region" description="Basic and acidic residues" evidence="2">
    <location>
        <begin position="455"/>
        <end position="473"/>
    </location>
</feature>
<feature type="compositionally biased region" description="Basic and acidic residues" evidence="2">
    <location>
        <begin position="271"/>
        <end position="288"/>
    </location>
</feature>
<sequence length="534" mass="60513">MPPLARLPGVGIHGPIVPPVVRPFAIASVTSNDNPQTTVYIGKISSTVENDFMLSLLQLCGPLKNWRRPQDPTGTLKGFGFCEFESAEGVLRALRLLSKLSIDGQKLMVNVNQTTREYLELYVEKKWKVQRTSKDQKLECQYESPKPSLDEQKDGSESSNKVEEQTTTTSTTTSKTPVDGLENSEQPSGSRDWESDGDVTKNDFENKNEDDKTAESKPSNDNDRTEPGSPDRSRRLDRSRDRDRDQRTKRERERNYKSVEDIPYVKKSGKLGKEKKIIGRRESEEKERKKVLRKGSGDQERDSDDGYRKKRKFKSSGEDRKRRLREKEEDLADRLREEEQIAEKLHDASNIVISGQPSNEHDKAALLRDTNSEYMVNSGKGVVHNGIGDESTRKLGFGLSESGKGAAVPSMKRPLVPIDYSEEQQIVQPSISERPPATVVAAAEDVNHISTLNTKEEKHDVGKERGRHSHEEETSSTIFSNYSLKTQANNNFLKLLKLINRRVKRKYEGGKEEISMCSIKSQTFVLNLYVFCIF</sequence>
<evidence type="ECO:0000313" key="4">
    <source>
        <dbReference type="EMBL" id="KAL3835565.1"/>
    </source>
</evidence>
<feature type="domain" description="RRM" evidence="3">
    <location>
        <begin position="37"/>
        <end position="114"/>
    </location>
</feature>
<feature type="compositionally biased region" description="Basic and acidic residues" evidence="2">
    <location>
        <begin position="148"/>
        <end position="164"/>
    </location>
</feature>
<accession>A0ABD3TEZ3</accession>
<dbReference type="InterPro" id="IPR012677">
    <property type="entry name" value="Nucleotide-bd_a/b_plait_sf"/>
</dbReference>
<evidence type="ECO:0000313" key="5">
    <source>
        <dbReference type="Proteomes" id="UP001634393"/>
    </source>
</evidence>
<dbReference type="SUPFAM" id="SSF54928">
    <property type="entry name" value="RNA-binding domain, RBD"/>
    <property type="match status" value="1"/>
</dbReference>
<evidence type="ECO:0000256" key="2">
    <source>
        <dbReference type="SAM" id="MobiDB-lite"/>
    </source>
</evidence>
<keyword evidence="5" id="KW-1185">Reference proteome</keyword>